<keyword evidence="1" id="KW-1133">Transmembrane helix</keyword>
<sequence>MVTVLVGILLSLLSFVYEGREAAAIGLLNPFTLAGITFLVGAMAAAAITYSTGEYHAGVGVEDLRWIVDEGYADGEFRRGLYEDLLVGYADWIEANERANQRQGVFITTTILAIIYGVAFLAVGVVNVLLPAQWLPFAAVLGLLLVAITRLLEPLTQLHQLLERR</sequence>
<feature type="transmembrane region" description="Helical" evidence="1">
    <location>
        <begin position="134"/>
        <end position="152"/>
    </location>
</feature>
<evidence type="ECO:0000313" key="2">
    <source>
        <dbReference type="EMBL" id="AXG05581.1"/>
    </source>
</evidence>
<protein>
    <submittedName>
        <fullName evidence="2">Uncharacterized protein</fullName>
    </submittedName>
</protein>
<dbReference type="AlphaFoldDB" id="A0A345E059"/>
<organism evidence="2 3">
    <name type="scientific">Haloplanus rubicundus</name>
    <dbReference type="NCBI Taxonomy" id="1547898"/>
    <lineage>
        <taxon>Archaea</taxon>
        <taxon>Methanobacteriati</taxon>
        <taxon>Methanobacteriota</taxon>
        <taxon>Stenosarchaea group</taxon>
        <taxon>Halobacteria</taxon>
        <taxon>Halobacteriales</taxon>
        <taxon>Haloferacaceae</taxon>
        <taxon>Haloplanus</taxon>
    </lineage>
</organism>
<accession>A0A345E059</accession>
<dbReference type="KEGG" id="haj:DU500_03535"/>
<proteinExistence type="predicted"/>
<feature type="transmembrane region" description="Helical" evidence="1">
    <location>
        <begin position="105"/>
        <end position="128"/>
    </location>
</feature>
<gene>
    <name evidence="2" type="ORF">DU500_03535</name>
</gene>
<evidence type="ECO:0000313" key="3">
    <source>
        <dbReference type="Proteomes" id="UP000253273"/>
    </source>
</evidence>
<evidence type="ECO:0000256" key="1">
    <source>
        <dbReference type="SAM" id="Phobius"/>
    </source>
</evidence>
<keyword evidence="1" id="KW-0472">Membrane</keyword>
<reference evidence="2 3" key="1">
    <citation type="submission" date="2018-07" db="EMBL/GenBank/DDBJ databases">
        <title>Genome sequences of Haloplanus sp. CBA1113.</title>
        <authorList>
            <person name="Kim Y.B."/>
            <person name="Roh S.W."/>
        </authorList>
    </citation>
    <scope>NUCLEOTIDE SEQUENCE [LARGE SCALE GENOMIC DNA]</scope>
    <source>
        <strain evidence="2 3">CBA1113</strain>
    </source>
</reference>
<dbReference type="Proteomes" id="UP000253273">
    <property type="component" value="Chromosome"/>
</dbReference>
<feature type="transmembrane region" description="Helical" evidence="1">
    <location>
        <begin position="33"/>
        <end position="50"/>
    </location>
</feature>
<name>A0A345E059_9EURY</name>
<dbReference type="EMBL" id="CP031150">
    <property type="protein sequence ID" value="AXG05581.1"/>
    <property type="molecule type" value="Genomic_DNA"/>
</dbReference>
<keyword evidence="3" id="KW-1185">Reference proteome</keyword>
<keyword evidence="1" id="KW-0812">Transmembrane</keyword>